<evidence type="ECO:0000256" key="1">
    <source>
        <dbReference type="SAM" id="MobiDB-lite"/>
    </source>
</evidence>
<dbReference type="Gene3D" id="3.40.50.2300">
    <property type="match status" value="2"/>
</dbReference>
<dbReference type="InterPro" id="IPR028082">
    <property type="entry name" value="Peripla_BP_I"/>
</dbReference>
<evidence type="ECO:0000313" key="3">
    <source>
        <dbReference type="Proteomes" id="UP000199013"/>
    </source>
</evidence>
<evidence type="ECO:0000313" key="2">
    <source>
        <dbReference type="EMBL" id="SBW22705.1"/>
    </source>
</evidence>
<keyword evidence="3" id="KW-1185">Reference proteome</keyword>
<proteinExistence type="predicted"/>
<dbReference type="AlphaFoldDB" id="A0A1C3NYV6"/>
<dbReference type="SUPFAM" id="SSF53822">
    <property type="entry name" value="Periplasmic binding protein-like I"/>
    <property type="match status" value="1"/>
</dbReference>
<feature type="compositionally biased region" description="Basic and acidic residues" evidence="1">
    <location>
        <begin position="21"/>
        <end position="31"/>
    </location>
</feature>
<sequence length="910" mass="100966">MRFEGAADLADLLRRLVRRPSRGEAPPKPDADEAPCPREGLPIIRLDGEGQEAVLADLKIYFSRVRKGHIPISFHDLGSNANFSSRSNPRQSNNSDIPALRYVLWNFAQDFGSGSEGSVKFRRWDIINFLLDQDLSGAGPSRQAELFRRLRERDIRSRWREWDELREPGQQTISHLTRSSTILNWLLRFLPALWFRLKVSGRLSYAGVEYRWLRRQDFLAPRASKKFIDFADRLTADRYNGEEPEQLMKLLVNAFLADMRAAYERHFWRVRGARRTAYSVVVLAGVGPANCGDLLLRLVNDVRNDTGLFDPVLFIGGLGDRASGHAEPAEEAIARRARPATEAAQEYRRWYERLWDASRARTASTWQLSIDVGALYLPQREEDQPRPLQEGLDEVRAPTVGVPLWWARSGWRALAFLTVLATVSAVPVTAAVRVHNSNKAWEEAHCGLDRDHPDGPALSTVDGQCIGVSAHHYIFQPADSRLKAAQYKIAELNDQAGKAHKSNPARPLMAVVYVAALTLPDDTVEGAADQREALQGAAVAQSRQLNKTGANDPLLQVYVANAGENMRHGELIAPIIGKMIEKGTPIVGVAGLDQSRDPTIRTIIKLGQAEVSMMATTLSADSLPRTSRMYYQISPQNAREAAVAAAYASNVLEPSGRIDRRVRVLRSADAQDTYSRNLSDDTVKSFAEVGFDAEVKEYRPGDIRGLPTDSSPRETGVELCGYRGLVFFAGRLDDFETMLDGVNTKCPSNPPVILGGDDVANFVADNTKRSLYTSLSFEYFSFAIGPSSCEKKTGDLYGWMVNLFPGSCNERDFTLDGFAALTYDAVRAYVRAVESLVDSQIPVTTASVWHEISHIDFAGETGTIKFANQQQVPLNKSIAVLRVTGADQPVLQAFCGDGPHFTKATWCPNQ</sequence>
<organism evidence="2 3">
    <name type="scientific">Candidatus Protofrankia californiensis</name>
    <dbReference type="NCBI Taxonomy" id="1839754"/>
    <lineage>
        <taxon>Bacteria</taxon>
        <taxon>Bacillati</taxon>
        <taxon>Actinomycetota</taxon>
        <taxon>Actinomycetes</taxon>
        <taxon>Frankiales</taxon>
        <taxon>Frankiaceae</taxon>
        <taxon>Protofrankia</taxon>
    </lineage>
</organism>
<gene>
    <name evidence="2" type="ORF">FDG2_3009</name>
</gene>
<dbReference type="EMBL" id="FLUV01001269">
    <property type="protein sequence ID" value="SBW22705.1"/>
    <property type="molecule type" value="Genomic_DNA"/>
</dbReference>
<name>A0A1C3NYV6_9ACTN</name>
<protein>
    <submittedName>
        <fullName evidence="2">Uncharacterized protein</fullName>
    </submittedName>
</protein>
<dbReference type="Proteomes" id="UP000199013">
    <property type="component" value="Unassembled WGS sequence"/>
</dbReference>
<reference evidence="3" key="1">
    <citation type="submission" date="2016-02" db="EMBL/GenBank/DDBJ databases">
        <authorList>
            <person name="Wibberg D."/>
        </authorList>
    </citation>
    <scope>NUCLEOTIDE SEQUENCE [LARGE SCALE GENOMIC DNA]</scope>
</reference>
<accession>A0A1C3NYV6</accession>
<feature type="region of interest" description="Disordered" evidence="1">
    <location>
        <begin position="18"/>
        <end position="41"/>
    </location>
</feature>